<evidence type="ECO:0000313" key="2">
    <source>
        <dbReference type="EMBL" id="GMH89250.1"/>
    </source>
</evidence>
<evidence type="ECO:0008006" key="4">
    <source>
        <dbReference type="Google" id="ProtNLM"/>
    </source>
</evidence>
<dbReference type="Proteomes" id="UP001165085">
    <property type="component" value="Unassembled WGS sequence"/>
</dbReference>
<gene>
    <name evidence="2" type="ORF">TrST_g7778</name>
</gene>
<dbReference type="AlphaFoldDB" id="A0A9W7BJW5"/>
<protein>
    <recommendedName>
        <fullName evidence="4">Ubiquitin-like domain-containing protein</fullName>
    </recommendedName>
</protein>
<reference evidence="3" key="1">
    <citation type="journal article" date="2023" name="Commun. Biol.">
        <title>Genome analysis of Parmales, the sister group of diatoms, reveals the evolutionary specialization of diatoms from phago-mixotrophs to photoautotrophs.</title>
        <authorList>
            <person name="Ban H."/>
            <person name="Sato S."/>
            <person name="Yoshikawa S."/>
            <person name="Yamada K."/>
            <person name="Nakamura Y."/>
            <person name="Ichinomiya M."/>
            <person name="Sato N."/>
            <person name="Blanc-Mathieu R."/>
            <person name="Endo H."/>
            <person name="Kuwata A."/>
            <person name="Ogata H."/>
        </authorList>
    </citation>
    <scope>NUCLEOTIDE SEQUENCE [LARGE SCALE GENOMIC DNA]</scope>
    <source>
        <strain evidence="3">NIES 3701</strain>
    </source>
</reference>
<dbReference type="EMBL" id="BRXY01000354">
    <property type="protein sequence ID" value="GMH89250.1"/>
    <property type="molecule type" value="Genomic_DNA"/>
</dbReference>
<sequence>MSSPPPPIAEDEELDTFPSPSSPPKSLSNQAPSSNFALGNKARTGGRDTQFYQVLNVSETWHRNHTLSKKEDQKLLFTKELLNENLSGWGYVAVEIYDIKTLIDIKFRVRCKVTDLVSSVKRSIAELVEVKNPDTLGLWVEGKRVGEDEEIKDAIRRRSTHNWPKPYLGLVWVCPA</sequence>
<name>A0A9W7BJW5_9STRA</name>
<organism evidence="2 3">
    <name type="scientific">Triparma strigata</name>
    <dbReference type="NCBI Taxonomy" id="1606541"/>
    <lineage>
        <taxon>Eukaryota</taxon>
        <taxon>Sar</taxon>
        <taxon>Stramenopiles</taxon>
        <taxon>Ochrophyta</taxon>
        <taxon>Bolidophyceae</taxon>
        <taxon>Parmales</taxon>
        <taxon>Triparmaceae</taxon>
        <taxon>Triparma</taxon>
    </lineage>
</organism>
<proteinExistence type="predicted"/>
<feature type="region of interest" description="Disordered" evidence="1">
    <location>
        <begin position="1"/>
        <end position="44"/>
    </location>
</feature>
<dbReference type="OrthoDB" id="196583at2759"/>
<evidence type="ECO:0000256" key="1">
    <source>
        <dbReference type="SAM" id="MobiDB-lite"/>
    </source>
</evidence>
<evidence type="ECO:0000313" key="3">
    <source>
        <dbReference type="Proteomes" id="UP001165085"/>
    </source>
</evidence>
<comment type="caution">
    <text evidence="2">The sequence shown here is derived from an EMBL/GenBank/DDBJ whole genome shotgun (WGS) entry which is preliminary data.</text>
</comment>
<keyword evidence="3" id="KW-1185">Reference proteome</keyword>
<accession>A0A9W7BJW5</accession>